<keyword evidence="3" id="KW-1185">Reference proteome</keyword>
<evidence type="ECO:0000256" key="1">
    <source>
        <dbReference type="SAM" id="Phobius"/>
    </source>
</evidence>
<evidence type="ECO:0000313" key="2">
    <source>
        <dbReference type="EMBL" id="EFX36158.1"/>
    </source>
</evidence>
<dbReference type="Proteomes" id="UP000002815">
    <property type="component" value="Unassembled WGS sequence"/>
</dbReference>
<keyword evidence="1" id="KW-1133">Transmembrane helix</keyword>
<keyword evidence="1" id="KW-0472">Membrane</keyword>
<dbReference type="HOGENOM" id="CLU_2195466_0_0_9"/>
<reference evidence="2 3" key="1">
    <citation type="submission" date="2010-12" db="EMBL/GenBank/DDBJ databases">
        <authorList>
            <person name="Muzny D."/>
            <person name="Qin X."/>
            <person name="Deng J."/>
            <person name="Jiang H."/>
            <person name="Liu Y."/>
            <person name="Qu J."/>
            <person name="Song X.-Z."/>
            <person name="Zhang L."/>
            <person name="Thornton R."/>
            <person name="Coyle M."/>
            <person name="Francisco L."/>
            <person name="Jackson L."/>
            <person name="Javaid M."/>
            <person name="Korchina V."/>
            <person name="Kovar C."/>
            <person name="Mata R."/>
            <person name="Mathew T."/>
            <person name="Ngo R."/>
            <person name="Nguyen L."/>
            <person name="Nguyen N."/>
            <person name="Okwuonu G."/>
            <person name="Ongeri F."/>
            <person name="Pham C."/>
            <person name="Simmons D."/>
            <person name="Wilczek-Boney K."/>
            <person name="Hale W."/>
            <person name="Jakkamsetti A."/>
            <person name="Pham P."/>
            <person name="Ruth R."/>
            <person name="San Lucas F."/>
            <person name="Warren J."/>
            <person name="Zhang J."/>
            <person name="Zhao Z."/>
            <person name="Zhou C."/>
            <person name="Zhu D."/>
            <person name="Lee S."/>
            <person name="Bess C."/>
            <person name="Blankenburg K."/>
            <person name="Forbes L."/>
            <person name="Fu Q."/>
            <person name="Gubbala S."/>
            <person name="Hirani K."/>
            <person name="Jayaseelan J.C."/>
            <person name="Lara F."/>
            <person name="Munidasa M."/>
            <person name="Palculict T."/>
            <person name="Patil S."/>
            <person name="Pu L.-L."/>
            <person name="Saada N."/>
            <person name="Tang L."/>
            <person name="Weissenberger G."/>
            <person name="Zhu Y."/>
            <person name="Hemphill L."/>
            <person name="Shang Y."/>
            <person name="Youmans B."/>
            <person name="Ayvaz T."/>
            <person name="Ross M."/>
            <person name="Santibanez J."/>
            <person name="Aqrawi P."/>
            <person name="Gross S."/>
            <person name="Joshi V."/>
            <person name="Fowler G."/>
            <person name="Nazareth L."/>
            <person name="Reid J."/>
            <person name="Worley K."/>
            <person name="Petrosino J."/>
            <person name="Highlander S."/>
            <person name="Gibbs R."/>
        </authorList>
    </citation>
    <scope>NUCLEOTIDE SEQUENCE [LARGE SCALE GENOMIC DNA]</scope>
    <source>
        <strain evidence="2 3">ATCC 700779</strain>
    </source>
</reference>
<proteinExistence type="predicted"/>
<dbReference type="eggNOG" id="ENOG50309SK">
    <property type="taxonomic scope" value="Bacteria"/>
</dbReference>
<keyword evidence="1" id="KW-0812">Transmembrane</keyword>
<comment type="caution">
    <text evidence="2">The sequence shown here is derived from an EMBL/GenBank/DDBJ whole genome shotgun (WGS) entry which is preliminary data.</text>
</comment>
<dbReference type="EMBL" id="AEVD01000012">
    <property type="protein sequence ID" value="EFX36158.1"/>
    <property type="molecule type" value="Genomic_DNA"/>
</dbReference>
<feature type="transmembrane region" description="Helical" evidence="1">
    <location>
        <begin position="78"/>
        <end position="106"/>
    </location>
</feature>
<dbReference type="AlphaFoldDB" id="E8K224"/>
<name>E8K224_9STRE</name>
<sequence>MKVRSLKYVSFCPIQVFEDFEITCYNKVRKEVFPYEGGQDMFQLAIIIRLLAFAGFVACVYGGNVLYTRLEYRKAKLLWKICFVTLYSFFLLLVTYVVWFVFYFGLNS</sequence>
<feature type="transmembrane region" description="Helical" evidence="1">
    <location>
        <begin position="41"/>
        <end position="66"/>
    </location>
</feature>
<evidence type="ECO:0000313" key="3">
    <source>
        <dbReference type="Proteomes" id="UP000002815"/>
    </source>
</evidence>
<protein>
    <submittedName>
        <fullName evidence="2">Uncharacterized protein</fullName>
    </submittedName>
</protein>
<organism evidence="2 3">
    <name type="scientific">Streptococcus infantis ATCC 700779</name>
    <dbReference type="NCBI Taxonomy" id="889204"/>
    <lineage>
        <taxon>Bacteria</taxon>
        <taxon>Bacillati</taxon>
        <taxon>Bacillota</taxon>
        <taxon>Bacilli</taxon>
        <taxon>Lactobacillales</taxon>
        <taxon>Streptococcaceae</taxon>
        <taxon>Streptococcus</taxon>
    </lineage>
</organism>
<gene>
    <name evidence="2" type="ORF">HMPREF9423_1537</name>
</gene>
<accession>E8K224</accession>